<dbReference type="OrthoDB" id="378644at2"/>
<reference evidence="2 3" key="1">
    <citation type="submission" date="2008-10" db="EMBL/GenBank/DDBJ databases">
        <title>Draft genome sequence of Desulvovibrio piger (ATCC 29098).</title>
        <authorList>
            <person name="Sudarsanam P."/>
            <person name="Ley R."/>
            <person name="Guruge J."/>
            <person name="Turnbaugh P.J."/>
            <person name="Mahowald M."/>
            <person name="Liep D."/>
            <person name="Gordon J."/>
        </authorList>
    </citation>
    <scope>NUCLEOTIDE SEQUENCE [LARGE SCALE GENOMIC DNA]</scope>
    <source>
        <strain evidence="2 3">ATCC 29098</strain>
    </source>
</reference>
<name>B6WSQ3_9BACT</name>
<feature type="domain" description="DNA circulation N-terminal" evidence="1">
    <location>
        <begin position="7"/>
        <end position="93"/>
    </location>
</feature>
<comment type="caution">
    <text evidence="2">The sequence shown here is derived from an EMBL/GenBank/DDBJ whole genome shotgun (WGS) entry which is preliminary data.</text>
</comment>
<organism evidence="2 3">
    <name type="scientific">Desulfovibrio piger ATCC 29098</name>
    <dbReference type="NCBI Taxonomy" id="411464"/>
    <lineage>
        <taxon>Bacteria</taxon>
        <taxon>Pseudomonadati</taxon>
        <taxon>Thermodesulfobacteriota</taxon>
        <taxon>Desulfovibrionia</taxon>
        <taxon>Desulfovibrionales</taxon>
        <taxon>Desulfovibrionaceae</taxon>
        <taxon>Desulfovibrio</taxon>
    </lineage>
</organism>
<sequence length="448" mass="47442">MAWNLTLQDASFRGVTFEVQSVEDRGEKALCVHEYPYRSGAEVEDLGRKPRVIPVTAIFWGVAYESRIKALVAAFEEAGPGELIHPVFGSLTVAVRRWQIQHSAERHDYATVTFEAVEAVTDNPFFGATSSRSLAEQALADISSSLDEALGLSESELGKTLGQWADTAANIKARVETELQGVLDVLDAGRSVVRSVLSYVDVPAAFVADAQAIVRGLQADAASASSSVVSAFGVLSTALPLLSLTAPEAVKAYATGAGAYGPAWVSGPQSALSGKAEAQLALRVPRPAVATIPVPEVGSAQTPQGVAVTHVTLLEAQATAQAASEALKADMASPALTPGEIEGLAGNVRARLDDALHYTAAALPQGSVHPVCERLRTAARAMQQLAEAALNARPPLAIRTAGLACNFHLLAHRLYGDFTRADELRRINPQVRNPNFIDPNQELLVYVR</sequence>
<dbReference type="Pfam" id="PF07157">
    <property type="entry name" value="DNA_circ_N"/>
    <property type="match status" value="1"/>
</dbReference>
<evidence type="ECO:0000313" key="3">
    <source>
        <dbReference type="Proteomes" id="UP000003676"/>
    </source>
</evidence>
<evidence type="ECO:0000259" key="1">
    <source>
        <dbReference type="Pfam" id="PF07157"/>
    </source>
</evidence>
<gene>
    <name evidence="2" type="ORF">DESPIG_01105</name>
</gene>
<dbReference type="Proteomes" id="UP000003676">
    <property type="component" value="Unassembled WGS sequence"/>
</dbReference>
<evidence type="ECO:0000313" key="2">
    <source>
        <dbReference type="EMBL" id="EEB33997.1"/>
    </source>
</evidence>
<dbReference type="HOGENOM" id="CLU_050830_0_0_7"/>
<dbReference type="AlphaFoldDB" id="B6WSQ3"/>
<proteinExistence type="predicted"/>
<reference evidence="2 3" key="2">
    <citation type="submission" date="2008-10" db="EMBL/GenBank/DDBJ databases">
        <authorList>
            <person name="Fulton L."/>
            <person name="Clifton S."/>
            <person name="Fulton B."/>
            <person name="Xu J."/>
            <person name="Minx P."/>
            <person name="Pepin K.H."/>
            <person name="Johnson M."/>
            <person name="Bhonagiri V."/>
            <person name="Nash W.E."/>
            <person name="Mardis E.R."/>
            <person name="Wilson R.K."/>
        </authorList>
    </citation>
    <scope>NUCLEOTIDE SEQUENCE [LARGE SCALE GENOMIC DNA]</scope>
    <source>
        <strain evidence="2 3">ATCC 29098</strain>
    </source>
</reference>
<protein>
    <submittedName>
        <fullName evidence="2">DNA circulation, N-terminal domain protein</fullName>
    </submittedName>
</protein>
<dbReference type="InterPro" id="IPR009826">
    <property type="entry name" value="DNA_circ_N"/>
</dbReference>
<accession>B6WSQ3</accession>
<dbReference type="EMBL" id="ABXU01000028">
    <property type="protein sequence ID" value="EEB33997.1"/>
    <property type="molecule type" value="Genomic_DNA"/>
</dbReference>
<dbReference type="RefSeq" id="WP_006005534.1">
    <property type="nucleotide sequence ID" value="NZ_DS996355.1"/>
</dbReference>
<dbReference type="eggNOG" id="COG4228">
    <property type="taxonomic scope" value="Bacteria"/>
</dbReference>